<dbReference type="SUPFAM" id="SSF53649">
    <property type="entry name" value="Alkaline phosphatase-like"/>
    <property type="match status" value="1"/>
</dbReference>
<dbReference type="RefSeq" id="WP_015882427.1">
    <property type="nucleotide sequence ID" value="NC_012669.1"/>
</dbReference>
<proteinExistence type="predicted"/>
<dbReference type="InterPro" id="IPR017850">
    <property type="entry name" value="Alkaline_phosphatase_core_sf"/>
</dbReference>
<dbReference type="Gene3D" id="3.40.720.10">
    <property type="entry name" value="Alkaline Phosphatase, subunit A"/>
    <property type="match status" value="1"/>
</dbReference>
<dbReference type="KEGG" id="bcv:Bcav_1931"/>
<protein>
    <submittedName>
        <fullName evidence="1">Type I phosphodiesterase/nucleotide pyrophosphatase</fullName>
    </submittedName>
</protein>
<dbReference type="GO" id="GO:0016787">
    <property type="term" value="F:hydrolase activity"/>
    <property type="evidence" value="ECO:0007669"/>
    <property type="project" value="UniProtKB-ARBA"/>
</dbReference>
<name>C5C5J6_BEUC1</name>
<dbReference type="EMBL" id="CP001618">
    <property type="protein sequence ID" value="ACQ80187.1"/>
    <property type="molecule type" value="Genomic_DNA"/>
</dbReference>
<dbReference type="InterPro" id="IPR002591">
    <property type="entry name" value="Phosphodiest/P_Trfase"/>
</dbReference>
<dbReference type="OrthoDB" id="9779267at2"/>
<organism evidence="1 2">
    <name type="scientific">Beutenbergia cavernae (strain ATCC BAA-8 / DSM 12333 / CCUG 43141 / JCM 11478 / NBRC 16432 / NCIMB 13614 / HKI 0122)</name>
    <dbReference type="NCBI Taxonomy" id="471853"/>
    <lineage>
        <taxon>Bacteria</taxon>
        <taxon>Bacillati</taxon>
        <taxon>Actinomycetota</taxon>
        <taxon>Actinomycetes</taxon>
        <taxon>Micrococcales</taxon>
        <taxon>Beutenbergiaceae</taxon>
        <taxon>Beutenbergia</taxon>
    </lineage>
</organism>
<dbReference type="Proteomes" id="UP000007962">
    <property type="component" value="Chromosome"/>
</dbReference>
<dbReference type="Pfam" id="PF01663">
    <property type="entry name" value="Phosphodiest"/>
    <property type="match status" value="1"/>
</dbReference>
<dbReference type="AlphaFoldDB" id="C5C5J6"/>
<dbReference type="HOGENOM" id="CLU_039939_0_0_11"/>
<dbReference type="PANTHER" id="PTHR10151">
    <property type="entry name" value="ECTONUCLEOTIDE PYROPHOSPHATASE/PHOSPHODIESTERASE"/>
    <property type="match status" value="1"/>
</dbReference>
<evidence type="ECO:0000313" key="1">
    <source>
        <dbReference type="EMBL" id="ACQ80187.1"/>
    </source>
</evidence>
<sequence>MSTAPAAPADLLPPTATPGLAGVLGDAARSLGTEVGGPSAGLALAPGSRVCVVLVDGLGWEAVQARLGHAPVLRGLVRGGEPVRAPYPSTTAASLATFATGVLPGRTGMLGYTVRSPLTGGLLNLVSWNAHPGPPPEPTAWQREPTTFEALVAAGSTVTSLGPTRFAGSGLTRAALRGPAFVGADALEDRVDAALAALRRPGLVYLYWGDLDKVGHHEGWSSPEWGEHLGMVDAALGQLLRRAPRGTTVIVCADHGMVDVTSRVDVADVPHLSAGVQLVAGEPRASHVYCEPGEADAVAARWRDVLGDAAWVLTRAEAIAAGLFGEVAQRFHDVVGDVVVAAAGTTAIVDSRTQTPASIGLIGMHGSLTSAETLVPAVVEVT</sequence>
<keyword evidence="2" id="KW-1185">Reference proteome</keyword>
<dbReference type="eggNOG" id="COG1524">
    <property type="taxonomic scope" value="Bacteria"/>
</dbReference>
<reference evidence="1 2" key="1">
    <citation type="journal article" date="2009" name="Stand. Genomic Sci.">
        <title>Complete genome sequence of Beutenbergia cavernae type strain (HKI 0122).</title>
        <authorList>
            <person name="Land M."/>
            <person name="Pukall R."/>
            <person name="Abt B."/>
            <person name="Goker M."/>
            <person name="Rohde M."/>
            <person name="Glavina Del Rio T."/>
            <person name="Tice H."/>
            <person name="Copeland A."/>
            <person name="Cheng J.F."/>
            <person name="Lucas S."/>
            <person name="Chen F."/>
            <person name="Nolan M."/>
            <person name="Bruce D."/>
            <person name="Goodwin L."/>
            <person name="Pitluck S."/>
            <person name="Ivanova N."/>
            <person name="Mavromatis K."/>
            <person name="Ovchinnikova G."/>
            <person name="Pati A."/>
            <person name="Chen A."/>
            <person name="Palaniappan K."/>
            <person name="Hauser L."/>
            <person name="Chang Y.J."/>
            <person name="Jefferies C.C."/>
            <person name="Saunders E."/>
            <person name="Brettin T."/>
            <person name="Detter J.C."/>
            <person name="Han C."/>
            <person name="Chain P."/>
            <person name="Bristow J."/>
            <person name="Eisen J.A."/>
            <person name="Markowitz V."/>
            <person name="Hugenholtz P."/>
            <person name="Kyrpides N.C."/>
            <person name="Klenk H.P."/>
            <person name="Lapidus A."/>
        </authorList>
    </citation>
    <scope>NUCLEOTIDE SEQUENCE [LARGE SCALE GENOMIC DNA]</scope>
    <source>
        <strain evidence="2">ATCC BAA-8 / DSM 12333 / NBRC 16432</strain>
    </source>
</reference>
<dbReference type="STRING" id="471853.Bcav_1931"/>
<accession>C5C5J6</accession>
<gene>
    <name evidence="1" type="ordered locus">Bcav_1931</name>
</gene>
<dbReference type="PANTHER" id="PTHR10151:SF120">
    <property type="entry name" value="BIS(5'-ADENOSYL)-TRIPHOSPHATASE"/>
    <property type="match status" value="1"/>
</dbReference>
<evidence type="ECO:0000313" key="2">
    <source>
        <dbReference type="Proteomes" id="UP000007962"/>
    </source>
</evidence>